<evidence type="ECO:0000256" key="2">
    <source>
        <dbReference type="ARBA" id="ARBA00007306"/>
    </source>
</evidence>
<dbReference type="PROSITE" id="PS00678">
    <property type="entry name" value="WD_REPEATS_1"/>
    <property type="match status" value="2"/>
</dbReference>
<gene>
    <name evidence="14" type="ORF">PM001_LOCUS6111</name>
</gene>
<dbReference type="GO" id="GO:0006338">
    <property type="term" value="P:chromatin remodeling"/>
    <property type="evidence" value="ECO:0007669"/>
    <property type="project" value="InterPro"/>
</dbReference>
<dbReference type="InterPro" id="IPR011494">
    <property type="entry name" value="HIRA-like_C"/>
</dbReference>
<dbReference type="Pfam" id="PF24105">
    <property type="entry name" value="Beta-prop_CAF1B_HIR1"/>
    <property type="match status" value="1"/>
</dbReference>
<dbReference type="PANTHER" id="PTHR13831">
    <property type="entry name" value="MEMBER OF THE HIR1 FAMILY OF WD-REPEAT PROTEINS"/>
    <property type="match status" value="1"/>
</dbReference>
<keyword evidence="7 10" id="KW-0804">Transcription</keyword>
<dbReference type="PANTHER" id="PTHR13831:SF0">
    <property type="entry name" value="PROTEIN HIRA"/>
    <property type="match status" value="1"/>
</dbReference>
<evidence type="ECO:0000313" key="15">
    <source>
        <dbReference type="Proteomes" id="UP001162060"/>
    </source>
</evidence>
<evidence type="ECO:0000256" key="9">
    <source>
        <dbReference type="PROSITE-ProRule" id="PRU00221"/>
    </source>
</evidence>
<sequence length="1009" mass="109480">MLLEKPDDVKHENASGTVCAIYSVDAHPTLELFATAGGDNSVKIWSLEPLDEGCIASFKLLATLVNHQQAVNCVRWAGHGRYLASGADDQLVLLYELQQGAPSPVPFGSNARLNEQNWTRCATLERHTMDVADVAWSPDDRMLATCSIDNTILIWDVGVVGGLSDITIQPIQTLTGHNGWVKGVAWDPVGKYLSSAGEDKTVRMWNVADWQESDVVTEPFEGCASTSHFRRLSWSPDGSVLCATHAFSSKKNIAALLNRGSWTNELKFVGHQGVVTSARFNPKLLVTASDPDKEFACCAVGGEDATVSIWLAHLARPLAVIKDCFDSSVTDLTWSSSKSLLLACSLDGSVCCFQFGRDEIGTPISDAQQSKLLQAKYGNRAGITLASTLAENPLQLQLEEKSVTLSRATHTTTTLVPKKREKIGGVQVPSIPQSRSLGGACKTKKKRITPVLLQADGQLSVNNPASSQNNIRNILGPTIISPKASNEVRVVPETNGAASASELESTPDQGEKTAPISQETLSAATTSGASSKLLKTEKKQVSDETLAKRKRESERSSTQAATVVAKSREVTSRAPKILIQSPNAGPPSRERLLPEFPVRLLFSVQIDKKTQYGSLGLRLDSALDGNTGSRPVSSKLVIEVTVHNVKKSHSEEIIESGPVFSTIVCSEESQTKWIDRVPGRVVCVVGNESYCAVGVHNGDLLILSGNGRRLFPCLALGSPISVMECSVCDSPYLLVILTTGELKVWNLAERQLVLLSSIEAIANVTPEEDRKLTFLRCQVTTKGMPLITFAESTSTTKGNSKLLSYAFDSAMSSWMRVADDSFVYSDFASALPTDAVAVKSIPIGPLRRLQNASGYGRAQKGIASAMLFGMSDVLVQRNVTRSHLEHQAAAAMVLKSPTEYRYWIEAYVRFLTVDEDAVRLDELCAEMMGPFHALSTASPDNGITPTRRVSESSKWDPMVLNVGKRNLLKTSILPTIAANRALQRVVTKYQTMLSDIESREKSDEDEDEQ</sequence>
<protein>
    <recommendedName>
        <fullName evidence="10">Protein HIRA</fullName>
    </recommendedName>
</protein>
<dbReference type="InterPro" id="IPR015943">
    <property type="entry name" value="WD40/YVTN_repeat-like_dom_sf"/>
</dbReference>
<comment type="caution">
    <text evidence="14">The sequence shown here is derived from an EMBL/GenBank/DDBJ whole genome shotgun (WGS) entry which is preliminary data.</text>
</comment>
<dbReference type="GO" id="GO:0005634">
    <property type="term" value="C:nucleus"/>
    <property type="evidence" value="ECO:0007669"/>
    <property type="project" value="UniProtKB-SubCell"/>
</dbReference>
<reference evidence="14" key="1">
    <citation type="submission" date="2024-01" db="EMBL/GenBank/DDBJ databases">
        <authorList>
            <person name="Webb A."/>
        </authorList>
    </citation>
    <scope>NUCLEOTIDE SEQUENCE</scope>
    <source>
        <strain evidence="14">Pm1</strain>
    </source>
</reference>
<feature type="compositionally biased region" description="Polar residues" evidence="11">
    <location>
        <begin position="497"/>
        <end position="508"/>
    </location>
</feature>
<feature type="repeat" description="WD" evidence="9">
    <location>
        <begin position="14"/>
        <end position="48"/>
    </location>
</feature>
<evidence type="ECO:0000256" key="6">
    <source>
        <dbReference type="ARBA" id="ARBA00023015"/>
    </source>
</evidence>
<comment type="function">
    <text evidence="10">Required for replication-independent chromatin assembly and for the periodic repression of histone gene transcription during the cell cycle.</text>
</comment>
<feature type="region of interest" description="Disordered" evidence="11">
    <location>
        <begin position="497"/>
        <end position="567"/>
    </location>
</feature>
<proteinExistence type="inferred from homology"/>
<feature type="repeat" description="WD" evidence="9">
    <location>
        <begin position="64"/>
        <end position="105"/>
    </location>
</feature>
<evidence type="ECO:0000313" key="14">
    <source>
        <dbReference type="EMBL" id="CAK7919716.1"/>
    </source>
</evidence>
<dbReference type="GO" id="GO:0031491">
    <property type="term" value="F:nucleosome binding"/>
    <property type="evidence" value="ECO:0007669"/>
    <property type="project" value="TreeGrafter"/>
</dbReference>
<dbReference type="SMART" id="SM00320">
    <property type="entry name" value="WD40"/>
    <property type="match status" value="6"/>
</dbReference>
<evidence type="ECO:0000256" key="7">
    <source>
        <dbReference type="ARBA" id="ARBA00023163"/>
    </source>
</evidence>
<dbReference type="GO" id="GO:0000417">
    <property type="term" value="C:HIR complex"/>
    <property type="evidence" value="ECO:0007669"/>
    <property type="project" value="TreeGrafter"/>
</dbReference>
<dbReference type="InterPro" id="IPR019775">
    <property type="entry name" value="WD40_repeat_CS"/>
</dbReference>
<evidence type="ECO:0000256" key="11">
    <source>
        <dbReference type="SAM" id="MobiDB-lite"/>
    </source>
</evidence>
<dbReference type="GO" id="GO:0006351">
    <property type="term" value="P:DNA-templated transcription"/>
    <property type="evidence" value="ECO:0007669"/>
    <property type="project" value="InterPro"/>
</dbReference>
<dbReference type="InterPro" id="IPR055410">
    <property type="entry name" value="Beta-prop_CAF1B_HIR1"/>
</dbReference>
<dbReference type="InterPro" id="IPR020472">
    <property type="entry name" value="WD40_PAC1"/>
</dbReference>
<dbReference type="InterPro" id="IPR001680">
    <property type="entry name" value="WD40_rpt"/>
</dbReference>
<keyword evidence="4 10" id="KW-0677">Repeat</keyword>
<keyword evidence="6 10" id="KW-0805">Transcription regulation</keyword>
<keyword evidence="8 10" id="KW-0539">Nucleus</keyword>
<dbReference type="AlphaFoldDB" id="A0AAV1TER0"/>
<dbReference type="PROSITE" id="PS50294">
    <property type="entry name" value="WD_REPEATS_REGION"/>
    <property type="match status" value="3"/>
</dbReference>
<feature type="compositionally biased region" description="Basic and acidic residues" evidence="11">
    <location>
        <begin position="534"/>
        <end position="555"/>
    </location>
</feature>
<dbReference type="Proteomes" id="UP001162060">
    <property type="component" value="Unassembled WGS sequence"/>
</dbReference>
<evidence type="ECO:0000256" key="3">
    <source>
        <dbReference type="ARBA" id="ARBA00022574"/>
    </source>
</evidence>
<evidence type="ECO:0000256" key="8">
    <source>
        <dbReference type="ARBA" id="ARBA00023242"/>
    </source>
</evidence>
<keyword evidence="3 9" id="KW-0853">WD repeat</keyword>
<feature type="domain" description="CAF1B/HIR1 beta-propeller" evidence="13">
    <location>
        <begin position="23"/>
        <end position="209"/>
    </location>
</feature>
<feature type="compositionally biased region" description="Low complexity" evidence="11">
    <location>
        <begin position="520"/>
        <end position="533"/>
    </location>
</feature>
<evidence type="ECO:0000256" key="5">
    <source>
        <dbReference type="ARBA" id="ARBA00022853"/>
    </source>
</evidence>
<dbReference type="EMBL" id="CAKLBY020000049">
    <property type="protein sequence ID" value="CAK7919716.1"/>
    <property type="molecule type" value="Genomic_DNA"/>
</dbReference>
<dbReference type="GO" id="GO:0000785">
    <property type="term" value="C:chromatin"/>
    <property type="evidence" value="ECO:0007669"/>
    <property type="project" value="TreeGrafter"/>
</dbReference>
<dbReference type="InterPro" id="IPR031120">
    <property type="entry name" value="HIR1-like"/>
</dbReference>
<evidence type="ECO:0000256" key="1">
    <source>
        <dbReference type="ARBA" id="ARBA00004123"/>
    </source>
</evidence>
<evidence type="ECO:0000256" key="4">
    <source>
        <dbReference type="ARBA" id="ARBA00022737"/>
    </source>
</evidence>
<feature type="domain" description="Protein HIRA-like C-terminal" evidence="12">
    <location>
        <begin position="707"/>
        <end position="926"/>
    </location>
</feature>
<evidence type="ECO:0000256" key="10">
    <source>
        <dbReference type="RuleBase" id="RU364014"/>
    </source>
</evidence>
<dbReference type="SUPFAM" id="SSF50978">
    <property type="entry name" value="WD40 repeat-like"/>
    <property type="match status" value="2"/>
</dbReference>
<evidence type="ECO:0000259" key="13">
    <source>
        <dbReference type="Pfam" id="PF24105"/>
    </source>
</evidence>
<dbReference type="PROSITE" id="PS50082">
    <property type="entry name" value="WD_REPEATS_2"/>
    <property type="match status" value="4"/>
</dbReference>
<dbReference type="Pfam" id="PF00400">
    <property type="entry name" value="WD40"/>
    <property type="match status" value="1"/>
</dbReference>
<dbReference type="Pfam" id="PF07569">
    <property type="entry name" value="Hira"/>
    <property type="match status" value="1"/>
</dbReference>
<name>A0AAV1TER0_9STRA</name>
<accession>A0AAV1TER0</accession>
<comment type="subcellular location">
    <subcellularLocation>
        <location evidence="1 10">Nucleus</location>
    </subcellularLocation>
</comment>
<dbReference type="Gene3D" id="2.130.10.10">
    <property type="entry name" value="YVTN repeat-like/Quinoprotein amine dehydrogenase"/>
    <property type="match status" value="2"/>
</dbReference>
<comment type="similarity">
    <text evidence="2 10">Belongs to the WD repeat HIR1 family.</text>
</comment>
<dbReference type="InterPro" id="IPR036322">
    <property type="entry name" value="WD40_repeat_dom_sf"/>
</dbReference>
<dbReference type="GO" id="GO:0006355">
    <property type="term" value="P:regulation of DNA-templated transcription"/>
    <property type="evidence" value="ECO:0007669"/>
    <property type="project" value="InterPro"/>
</dbReference>
<dbReference type="PRINTS" id="PR00320">
    <property type="entry name" value="GPROTEINBRPT"/>
</dbReference>
<feature type="repeat" description="WD" evidence="9">
    <location>
        <begin position="174"/>
        <end position="207"/>
    </location>
</feature>
<organism evidence="14 15">
    <name type="scientific">Peronospora matthiolae</name>
    <dbReference type="NCBI Taxonomy" id="2874970"/>
    <lineage>
        <taxon>Eukaryota</taxon>
        <taxon>Sar</taxon>
        <taxon>Stramenopiles</taxon>
        <taxon>Oomycota</taxon>
        <taxon>Peronosporomycetes</taxon>
        <taxon>Peronosporales</taxon>
        <taxon>Peronosporaceae</taxon>
        <taxon>Peronospora</taxon>
    </lineage>
</organism>
<dbReference type="CDD" id="cd00200">
    <property type="entry name" value="WD40"/>
    <property type="match status" value="1"/>
</dbReference>
<feature type="repeat" description="WD" evidence="9">
    <location>
        <begin position="124"/>
        <end position="157"/>
    </location>
</feature>
<keyword evidence="10" id="KW-0678">Repressor</keyword>
<evidence type="ECO:0000259" key="12">
    <source>
        <dbReference type="Pfam" id="PF07569"/>
    </source>
</evidence>
<keyword evidence="5 10" id="KW-0156">Chromatin regulator</keyword>